<reference evidence="10" key="2">
    <citation type="journal article" date="2022" name="Microb. Genom.">
        <title>A chromosome-scale genome assembly of the tomato pathogen Cladosporium fulvum reveals a compartmentalized genome architecture and the presence of a dispensable chromosome.</title>
        <authorList>
            <person name="Zaccaron A.Z."/>
            <person name="Chen L.H."/>
            <person name="Samaras A."/>
            <person name="Stergiopoulos I."/>
        </authorList>
    </citation>
    <scope>NUCLEOTIDE SEQUENCE</scope>
    <source>
        <strain evidence="10">Race5_Kim</strain>
    </source>
</reference>
<keyword evidence="11" id="KW-1185">Reference proteome</keyword>
<dbReference type="FunFam" id="3.60.20.10:FF:000009">
    <property type="entry name" value="Proteasome subunit alpha type-3"/>
    <property type="match status" value="1"/>
</dbReference>
<dbReference type="GO" id="GO:0006511">
    <property type="term" value="P:ubiquitin-dependent protein catabolic process"/>
    <property type="evidence" value="ECO:0007669"/>
    <property type="project" value="InterPro"/>
</dbReference>
<dbReference type="PROSITE" id="PS00854">
    <property type="entry name" value="PROTEASOME_BETA_1"/>
    <property type="match status" value="1"/>
</dbReference>
<dbReference type="SMART" id="SM00948">
    <property type="entry name" value="Proteasome_A_N"/>
    <property type="match status" value="1"/>
</dbReference>
<comment type="subunit">
    <text evidence="6">The 26S proteasome consists of a 20S proteasome core and two 19S regulatory subunits. The 20S proteasome core is composed of 28 subunits that are arranged in four stacked rings, resulting in a barrel-shaped structure. The two end rings are each formed by seven alpha subunits, and the two central rings are each formed by seven beta subunits. The catalytic chamber with the active sites is on the inside of the barrel.</text>
</comment>
<dbReference type="InterPro" id="IPR016050">
    <property type="entry name" value="Proteasome_bsu_CS"/>
</dbReference>
<reference evidence="10" key="1">
    <citation type="submission" date="2021-12" db="EMBL/GenBank/DDBJ databases">
        <authorList>
            <person name="Zaccaron A."/>
            <person name="Stergiopoulos I."/>
        </authorList>
    </citation>
    <scope>NUCLEOTIDE SEQUENCE</scope>
    <source>
        <strain evidence="10">Race5_Kim</strain>
    </source>
</reference>
<comment type="subcellular location">
    <subcellularLocation>
        <location evidence="2">Cytoplasm</location>
    </subcellularLocation>
    <subcellularLocation>
        <location evidence="1">Nucleus</location>
    </subcellularLocation>
</comment>
<dbReference type="GO" id="GO:0005634">
    <property type="term" value="C:nucleus"/>
    <property type="evidence" value="ECO:0007669"/>
    <property type="project" value="UniProtKB-SubCell"/>
</dbReference>
<dbReference type="PROSITE" id="PS00388">
    <property type="entry name" value="PROTEASOME_ALPHA_1"/>
    <property type="match status" value="1"/>
</dbReference>
<evidence type="ECO:0000256" key="8">
    <source>
        <dbReference type="SAM" id="MobiDB-lite"/>
    </source>
</evidence>
<comment type="similarity">
    <text evidence="7">Belongs to the peptidase T1A family.</text>
</comment>
<evidence type="ECO:0000313" key="11">
    <source>
        <dbReference type="Proteomes" id="UP000756132"/>
    </source>
</evidence>
<evidence type="ECO:0000259" key="9">
    <source>
        <dbReference type="PROSITE" id="PS00388"/>
    </source>
</evidence>
<dbReference type="SUPFAM" id="SSF56235">
    <property type="entry name" value="N-terminal nucleophile aminohydrolases (Ntn hydrolases)"/>
    <property type="match status" value="1"/>
</dbReference>
<dbReference type="GO" id="GO:0019773">
    <property type="term" value="C:proteasome core complex, alpha-subunit complex"/>
    <property type="evidence" value="ECO:0007669"/>
    <property type="project" value="UniProtKB-UniRule"/>
</dbReference>
<dbReference type="Pfam" id="PF00227">
    <property type="entry name" value="Proteasome"/>
    <property type="match status" value="1"/>
</dbReference>
<evidence type="ECO:0000256" key="4">
    <source>
        <dbReference type="ARBA" id="ARBA00022942"/>
    </source>
</evidence>
<keyword evidence="4 7" id="KW-0647">Proteasome</keyword>
<organism evidence="10 11">
    <name type="scientific">Passalora fulva</name>
    <name type="common">Tomato leaf mold</name>
    <name type="synonym">Cladosporium fulvum</name>
    <dbReference type="NCBI Taxonomy" id="5499"/>
    <lineage>
        <taxon>Eukaryota</taxon>
        <taxon>Fungi</taxon>
        <taxon>Dikarya</taxon>
        <taxon>Ascomycota</taxon>
        <taxon>Pezizomycotina</taxon>
        <taxon>Dothideomycetes</taxon>
        <taxon>Dothideomycetidae</taxon>
        <taxon>Mycosphaerellales</taxon>
        <taxon>Mycosphaerellaceae</taxon>
        <taxon>Fulvia</taxon>
    </lineage>
</organism>
<evidence type="ECO:0000313" key="10">
    <source>
        <dbReference type="EMBL" id="UJO12872.1"/>
    </source>
</evidence>
<dbReference type="Pfam" id="PF10584">
    <property type="entry name" value="Proteasome_A_N"/>
    <property type="match status" value="1"/>
</dbReference>
<dbReference type="InterPro" id="IPR036388">
    <property type="entry name" value="WH-like_DNA-bd_sf"/>
</dbReference>
<dbReference type="RefSeq" id="XP_047757238.1">
    <property type="nucleotide sequence ID" value="XM_047899840.1"/>
</dbReference>
<dbReference type="GeneID" id="71980570"/>
<accession>A0A9Q8P4L8</accession>
<evidence type="ECO:0000256" key="3">
    <source>
        <dbReference type="ARBA" id="ARBA00022490"/>
    </source>
</evidence>
<dbReference type="PANTHER" id="PTHR11599">
    <property type="entry name" value="PROTEASOME SUBUNIT ALPHA/BETA"/>
    <property type="match status" value="1"/>
</dbReference>
<dbReference type="NCBIfam" id="NF003075">
    <property type="entry name" value="PRK03996.1"/>
    <property type="match status" value="1"/>
</dbReference>
<keyword evidence="3" id="KW-0963">Cytoplasm</keyword>
<dbReference type="KEGG" id="ffu:CLAFUR5_00692"/>
<keyword evidence="5" id="KW-0539">Nucleus</keyword>
<sequence>MSRRYDSRTTIFSPEGRLYQVEYALEAISHAGTALGILANDGIVLAAERKVTSKLLEQDTSAEKLYILNDNMICAVAGMTADANILINYARQAAQRYLLTYNADIPCEQLVRRLCDLKQGYTQHGGLRPFGVSFIYAGWDNQRQFQLYQSNPSGNYTGWKATSVGANNASAQSLLKQDYNEHCNLKQACELAVKVLSKTMDSTKLSSEKIEFATVGKTKSGTIYHHLWTAEEIDTLLKEHGLAKASDDEEPEAGLSEQTYLKFSNHLRTDILILTTDFSAKTTLMATRNRKPRDKPNGATNAADATRSESPEWMRELTTAKATHPLAGSSSEALDLNSVRATETPDIQFIRPELHQFPVVLYHCSSPAATCITIKSWLETNLGSNIDTTLHIVRMEKQYLHLMSERHAPGTLVLLDHAAYIPANDGDVPVTILALVMEQDKYVRFFYSILPFTPLLHVLEDTSNDSGQPFISFKKSVGAYTESKHRVTDEGGENRPDRHCRLFVFFRETFERALKVPDHPDFVSAEAMTDYAPDIKDPDTALARLESDETLWKEYPSALDKIDMEERTEDGVTITPSDDRYIALLHPAERELAFQMELKASAYLLIKRNFFATFYTEIQRNEKKPGKPLRSDHASSQWLEREYGWVNRKARRLVVGWRILGLLDESRVMQWINEGGILAVSMQKREDDEENESNDQAGKVVARSA</sequence>
<dbReference type="InterPro" id="IPR001353">
    <property type="entry name" value="Proteasome_sua/b"/>
</dbReference>
<dbReference type="CDD" id="cd03752">
    <property type="entry name" value="proteasome_alpha_type_4"/>
    <property type="match status" value="1"/>
</dbReference>
<protein>
    <submittedName>
        <fullName evidence="10">Proteasome subunit alpha type-3</fullName>
    </submittedName>
</protein>
<evidence type="ECO:0000256" key="6">
    <source>
        <dbReference type="ARBA" id="ARBA00026071"/>
    </source>
</evidence>
<dbReference type="InterPro" id="IPR000426">
    <property type="entry name" value="Proteasome_asu_N"/>
</dbReference>
<name>A0A9Q8P4L8_PASFU</name>
<dbReference type="Gene3D" id="1.10.10.10">
    <property type="entry name" value="Winged helix-like DNA-binding domain superfamily/Winged helix DNA-binding domain"/>
    <property type="match status" value="1"/>
</dbReference>
<evidence type="ECO:0000256" key="5">
    <source>
        <dbReference type="ARBA" id="ARBA00023242"/>
    </source>
</evidence>
<feature type="region of interest" description="Disordered" evidence="8">
    <location>
        <begin position="683"/>
        <end position="705"/>
    </location>
</feature>
<dbReference type="AlphaFoldDB" id="A0A9Q8P4L8"/>
<dbReference type="PROSITE" id="PS51475">
    <property type="entry name" value="PROTEASOME_ALPHA_2"/>
    <property type="match status" value="1"/>
</dbReference>
<evidence type="ECO:0000256" key="1">
    <source>
        <dbReference type="ARBA" id="ARBA00004123"/>
    </source>
</evidence>
<evidence type="ECO:0000256" key="2">
    <source>
        <dbReference type="ARBA" id="ARBA00004496"/>
    </source>
</evidence>
<proteinExistence type="inferred from homology"/>
<dbReference type="InterPro" id="IPR023332">
    <property type="entry name" value="Proteasome_alpha-type"/>
</dbReference>
<dbReference type="Proteomes" id="UP000756132">
    <property type="component" value="Chromosome 1"/>
</dbReference>
<dbReference type="InterPro" id="IPR050115">
    <property type="entry name" value="Proteasome_alpha"/>
</dbReference>
<dbReference type="InterPro" id="IPR029055">
    <property type="entry name" value="Ntn_hydrolases_N"/>
</dbReference>
<dbReference type="Gene3D" id="3.60.20.10">
    <property type="entry name" value="Glutamine Phosphoribosylpyrophosphate, subunit 1, domain 1"/>
    <property type="match status" value="1"/>
</dbReference>
<dbReference type="GO" id="GO:0005737">
    <property type="term" value="C:cytoplasm"/>
    <property type="evidence" value="ECO:0007669"/>
    <property type="project" value="UniProtKB-SubCell"/>
</dbReference>
<dbReference type="EMBL" id="CP090163">
    <property type="protein sequence ID" value="UJO12872.1"/>
    <property type="molecule type" value="Genomic_DNA"/>
</dbReference>
<dbReference type="OrthoDB" id="431557at2759"/>
<gene>
    <name evidence="10" type="ORF">CLAFUR5_00692</name>
</gene>
<feature type="domain" description="Proteasome alpha-type subunits" evidence="9">
    <location>
        <begin position="5"/>
        <end position="27"/>
    </location>
</feature>
<feature type="region of interest" description="Disordered" evidence="8">
    <location>
        <begin position="287"/>
        <end position="313"/>
    </location>
</feature>
<evidence type="ECO:0000256" key="7">
    <source>
        <dbReference type="PROSITE-ProRule" id="PRU00808"/>
    </source>
</evidence>